<name>A0ACC3AGY0_9EURO</name>
<organism evidence="1 2">
    <name type="scientific">Neophaeococcomyces mojaviensis</name>
    <dbReference type="NCBI Taxonomy" id="3383035"/>
    <lineage>
        <taxon>Eukaryota</taxon>
        <taxon>Fungi</taxon>
        <taxon>Dikarya</taxon>
        <taxon>Ascomycota</taxon>
        <taxon>Pezizomycotina</taxon>
        <taxon>Eurotiomycetes</taxon>
        <taxon>Chaetothyriomycetidae</taxon>
        <taxon>Chaetothyriales</taxon>
        <taxon>Chaetothyriales incertae sedis</taxon>
        <taxon>Neophaeococcomyces</taxon>
    </lineage>
</organism>
<dbReference type="EMBL" id="JAPDRQ010000016">
    <property type="protein sequence ID" value="KAJ9662304.1"/>
    <property type="molecule type" value="Genomic_DNA"/>
</dbReference>
<reference evidence="1" key="1">
    <citation type="submission" date="2022-10" db="EMBL/GenBank/DDBJ databases">
        <title>Culturing micro-colonial fungi from biological soil crusts in the Mojave desert and describing Neophaeococcomyces mojavensis, and introducing the new genera and species Taxawa tesnikishii.</title>
        <authorList>
            <person name="Kurbessoian T."/>
            <person name="Stajich J.E."/>
        </authorList>
    </citation>
    <scope>NUCLEOTIDE SEQUENCE</scope>
    <source>
        <strain evidence="1">JES_112</strain>
    </source>
</reference>
<protein>
    <submittedName>
        <fullName evidence="1">Uncharacterized protein</fullName>
    </submittedName>
</protein>
<comment type="caution">
    <text evidence="1">The sequence shown here is derived from an EMBL/GenBank/DDBJ whole genome shotgun (WGS) entry which is preliminary data.</text>
</comment>
<accession>A0ACC3AGY0</accession>
<sequence length="567" mass="63812">MSETTNGVASRDVDVVIIGAGFSGISSLYRFRKLGLKSVVFEAGSDFGGVWYHNRYPGARVDSEWPYYQLNIPEVYTTYSFKERFPGHAEIRDYVAHVDKVLGLRKDVVFNAFVNDCSWDEGSARWTVKTKEGHVATGKYLILCTGLLHRRHYPEFPGLENYKGALHHSGFWPEDLSTKGKKVAIIGAGATAVQITQEIAKDASELTIFMRRPSFCLPMVQRNLSKEENRGLQLYYDTLFTQGRKSPAGFPSKRLTKSVLEATPEEREALFEDLWSRGGFQFLMGGYYDVSLNPESNKIVYEFWARKVRDKMRPGVKRDLMAPTVENMPYHFGTKRTPLEQDYYECIDQDNVDVVDMNVKKMKSFTEKGVTFEDGTEKEFDIVVLATGFDSFSGSVTNMGLKNKDGIDIKDIWKGGIKSYLGMSFESFPNCFMIYSPHAPTALSNGPTIIESQADMIISFISHLESAKVKSITPTSAAQEQWVEMVDQMSHLTLFPLTNSWWTGGNIPGKKVQMLTYVLGIDKYEAQCRAVLDKVEGFDIQYQDGRTEASTDKEIDGLTVKAAMAAA</sequence>
<evidence type="ECO:0000313" key="1">
    <source>
        <dbReference type="EMBL" id="KAJ9662304.1"/>
    </source>
</evidence>
<proteinExistence type="predicted"/>
<gene>
    <name evidence="1" type="ORF">H2198_001438</name>
</gene>
<dbReference type="Proteomes" id="UP001172386">
    <property type="component" value="Unassembled WGS sequence"/>
</dbReference>
<keyword evidence="2" id="KW-1185">Reference proteome</keyword>
<evidence type="ECO:0000313" key="2">
    <source>
        <dbReference type="Proteomes" id="UP001172386"/>
    </source>
</evidence>